<proteinExistence type="predicted"/>
<evidence type="ECO:0000313" key="1">
    <source>
        <dbReference type="EnsemblMetazoa" id="XP_029346502.1"/>
    </source>
</evidence>
<protein>
    <submittedName>
        <fullName evidence="1">Uncharacterized protein</fullName>
    </submittedName>
</protein>
<reference evidence="1" key="2">
    <citation type="submission" date="2022-06" db="UniProtKB">
        <authorList>
            <consortium name="EnsemblMetazoa"/>
        </authorList>
    </citation>
    <scope>IDENTIFICATION</scope>
</reference>
<dbReference type="PANTHER" id="PTHR31912:SF34">
    <property type="entry name" value="NOTOCHORD-RELATED PROTEIN"/>
    <property type="match status" value="1"/>
</dbReference>
<dbReference type="KEGG" id="api:103309442"/>
<dbReference type="GeneID" id="103309442"/>
<accession>A0A8R2NUI5</accession>
<dbReference type="Proteomes" id="UP000007819">
    <property type="component" value="Chromosome A2"/>
</dbReference>
<dbReference type="PANTHER" id="PTHR31912">
    <property type="entry name" value="IP13529P"/>
    <property type="match status" value="1"/>
</dbReference>
<sequence length="662" mass="77010">MLKKVVGDEIKEPILLSKFHRVASVIENTFLYCSTEYRLLDWLINNEFLSKINQFTINNEICPVQHIGETIFDEKNTTGALLPLKFQFKKYFEQGDNFKKQFTRLNLYKTNECTTIDNFVQGTLWKQKVSQYSNDKIIIPFFLYMDEFEINNPLGSHSTFQSVSAVYYSFPLAENSSKLTNIFLAALVKHVDLSSFGNDKCLESLVNEINILESEGVSISTEDGYFHVHFVLGIILGDNLGLNSLLEFSKSFSANFFCRFCKAHKTVTKLMHEEDLSAMRNVHNYSVDVASSNFIETGIYKESLLNRVTHFHVTQNFCIDIMHDLYEGICHYDICHILTHFIDTTKLFSLETLNNRKMNFNYGPIEVGNISPPIKIVHLKKRHLKMSAREVMTFVHFLPLMIGDLIPENDEFWTLFLILLQIIDILLSYTFTDNAISHLKQLISQHNSMYVTLFNDSLKPKHHFLVHYPTIIKHSGPPRHYWCFRYEAKHKELKMYARVTTSRKNITLTLAKKYQLKFAQNLMETNKNIIFKDKHKIISNYTETINSKLNLTSSQYSCFTELKFNGILYKEGYYLTKNCNESCLFKISEIIFINQPDIMVYILATEIRLNEFSSHYESFNVSSSEEVINCCFICSVNEFDGPPINVTTIPSGKKMIRLKQFY</sequence>
<dbReference type="EnsemblMetazoa" id="XM_029490642.1">
    <property type="protein sequence ID" value="XP_029346502.1"/>
    <property type="gene ID" value="LOC103309442"/>
</dbReference>
<keyword evidence="2" id="KW-1185">Reference proteome</keyword>
<organism evidence="1 2">
    <name type="scientific">Acyrthosiphon pisum</name>
    <name type="common">Pea aphid</name>
    <dbReference type="NCBI Taxonomy" id="7029"/>
    <lineage>
        <taxon>Eukaryota</taxon>
        <taxon>Metazoa</taxon>
        <taxon>Ecdysozoa</taxon>
        <taxon>Arthropoda</taxon>
        <taxon>Hexapoda</taxon>
        <taxon>Insecta</taxon>
        <taxon>Pterygota</taxon>
        <taxon>Neoptera</taxon>
        <taxon>Paraneoptera</taxon>
        <taxon>Hemiptera</taxon>
        <taxon>Sternorrhyncha</taxon>
        <taxon>Aphidomorpha</taxon>
        <taxon>Aphidoidea</taxon>
        <taxon>Aphididae</taxon>
        <taxon>Macrosiphini</taxon>
        <taxon>Acyrthosiphon</taxon>
    </lineage>
</organism>
<name>A0A8R2NUI5_ACYPI</name>
<dbReference type="AlphaFoldDB" id="A0A8R2NUI5"/>
<evidence type="ECO:0000313" key="2">
    <source>
        <dbReference type="Proteomes" id="UP000007819"/>
    </source>
</evidence>
<dbReference type="RefSeq" id="XP_029346502.1">
    <property type="nucleotide sequence ID" value="XM_029490642.1"/>
</dbReference>
<dbReference type="OrthoDB" id="6625353at2759"/>
<reference evidence="2" key="1">
    <citation type="submission" date="2010-06" db="EMBL/GenBank/DDBJ databases">
        <authorList>
            <person name="Jiang H."/>
            <person name="Abraham K."/>
            <person name="Ali S."/>
            <person name="Alsbrooks S.L."/>
            <person name="Anim B.N."/>
            <person name="Anosike U.S."/>
            <person name="Attaway T."/>
            <person name="Bandaranaike D.P."/>
            <person name="Battles P.K."/>
            <person name="Bell S.N."/>
            <person name="Bell A.V."/>
            <person name="Beltran B."/>
            <person name="Bickham C."/>
            <person name="Bustamante Y."/>
            <person name="Caleb T."/>
            <person name="Canada A."/>
            <person name="Cardenas V."/>
            <person name="Carter K."/>
            <person name="Chacko J."/>
            <person name="Chandrabose M.N."/>
            <person name="Chavez D."/>
            <person name="Chavez A."/>
            <person name="Chen L."/>
            <person name="Chu H.-S."/>
            <person name="Claassen K.J."/>
            <person name="Cockrell R."/>
            <person name="Collins M."/>
            <person name="Cooper J.A."/>
            <person name="Cree A."/>
            <person name="Curry S.M."/>
            <person name="Da Y."/>
            <person name="Dao M.D."/>
            <person name="Das B."/>
            <person name="Davila M.-L."/>
            <person name="Davy-Carroll L."/>
            <person name="Denson S."/>
            <person name="Dinh H."/>
            <person name="Ebong V.E."/>
            <person name="Edwards J.R."/>
            <person name="Egan A."/>
            <person name="El-Daye J."/>
            <person name="Escobedo L."/>
            <person name="Fernandez S."/>
            <person name="Fernando P.R."/>
            <person name="Flagg N."/>
            <person name="Forbes L.D."/>
            <person name="Fowler R.G."/>
            <person name="Fu Q."/>
            <person name="Gabisi R.A."/>
            <person name="Ganer J."/>
            <person name="Garbino Pronczuk A."/>
            <person name="Garcia R.M."/>
            <person name="Garner T."/>
            <person name="Garrett T.E."/>
            <person name="Gonzalez D.A."/>
            <person name="Hamid H."/>
            <person name="Hawkins E.S."/>
            <person name="Hirani K."/>
            <person name="Hogues M.E."/>
            <person name="Hollins B."/>
            <person name="Hsiao C.-H."/>
            <person name="Jabil R."/>
            <person name="James M.L."/>
            <person name="Jhangiani S.N."/>
            <person name="Johnson B."/>
            <person name="Johnson Q."/>
            <person name="Joshi V."/>
            <person name="Kalu J.B."/>
            <person name="Kam C."/>
            <person name="Kashfia A."/>
            <person name="Keebler J."/>
            <person name="Kisamo H."/>
            <person name="Kovar C.L."/>
            <person name="Lago L.A."/>
            <person name="Lai C.-Y."/>
            <person name="Laidlaw J."/>
            <person name="Lara F."/>
            <person name="Le T.-K."/>
            <person name="Lee S.L."/>
            <person name="Legall F.H."/>
            <person name="Lemon S.J."/>
            <person name="Lewis L.R."/>
            <person name="Li B."/>
            <person name="Liu Y."/>
            <person name="Liu Y.-S."/>
            <person name="Lopez J."/>
            <person name="Lozado R.J."/>
            <person name="Lu J."/>
            <person name="Madu R.C."/>
            <person name="Maheshwari M."/>
            <person name="Maheshwari R."/>
            <person name="Malloy K."/>
            <person name="Martinez E."/>
            <person name="Mathew T."/>
            <person name="Mercado I.C."/>
            <person name="Mercado C."/>
            <person name="Meyer B."/>
            <person name="Montgomery K."/>
            <person name="Morgan M.B."/>
            <person name="Munidasa M."/>
            <person name="Nazareth L.V."/>
            <person name="Nelson J."/>
            <person name="Ng B.M."/>
            <person name="Nguyen N.B."/>
            <person name="Nguyen P.Q."/>
            <person name="Nguyen T."/>
            <person name="Obregon M."/>
            <person name="Okwuonu G.O."/>
            <person name="Onwere C.G."/>
            <person name="Orozco G."/>
            <person name="Parra A."/>
            <person name="Patel S."/>
            <person name="Patil S."/>
            <person name="Perez A."/>
            <person name="Perez Y."/>
            <person name="Pham C."/>
            <person name="Primus E.L."/>
            <person name="Pu L.-L."/>
            <person name="Puazo M."/>
            <person name="Qin X."/>
            <person name="Quiroz J.B."/>
            <person name="Reese J."/>
            <person name="Richards S."/>
            <person name="Rives C.M."/>
            <person name="Robberts R."/>
            <person name="Ruiz S.J."/>
            <person name="Ruiz M.J."/>
            <person name="Santibanez J."/>
            <person name="Schneider B.W."/>
            <person name="Sisson I."/>
            <person name="Smith M."/>
            <person name="Sodergren E."/>
            <person name="Song X.-Z."/>
            <person name="Song B.B."/>
            <person name="Summersgill H."/>
            <person name="Thelus R."/>
            <person name="Thornton R.D."/>
            <person name="Trejos Z.Y."/>
            <person name="Usmani K."/>
            <person name="Vattathil S."/>
            <person name="Villasana D."/>
            <person name="Walker D.L."/>
            <person name="Wang S."/>
            <person name="Wang K."/>
            <person name="White C.S."/>
            <person name="Williams A.C."/>
            <person name="Williamson J."/>
            <person name="Wilson K."/>
            <person name="Woghiren I.O."/>
            <person name="Woodworth J.R."/>
            <person name="Worley K.C."/>
            <person name="Wright R.A."/>
            <person name="Wu W."/>
            <person name="Young L."/>
            <person name="Zhang L."/>
            <person name="Zhang J."/>
            <person name="Zhu Y."/>
            <person name="Muzny D.M."/>
            <person name="Weinstock G."/>
            <person name="Gibbs R.A."/>
        </authorList>
    </citation>
    <scope>NUCLEOTIDE SEQUENCE [LARGE SCALE GENOMIC DNA]</scope>
    <source>
        <strain evidence="2">LSR1</strain>
    </source>
</reference>